<name>A0P650_9PROT</name>
<dbReference type="GO" id="GO:0005737">
    <property type="term" value="C:cytoplasm"/>
    <property type="evidence" value="ECO:0007669"/>
    <property type="project" value="UniProtKB-SubCell"/>
</dbReference>
<keyword evidence="10" id="KW-0963">Cytoplasm</keyword>
<evidence type="ECO:0000313" key="12">
    <source>
        <dbReference type="EMBL" id="EAV47010.1"/>
    </source>
</evidence>
<dbReference type="Gene3D" id="3.90.470.20">
    <property type="entry name" value="4'-phosphopantetheinyl transferase domain"/>
    <property type="match status" value="1"/>
</dbReference>
<dbReference type="InterPro" id="IPR002582">
    <property type="entry name" value="ACPS"/>
</dbReference>
<keyword evidence="4 10" id="KW-0276">Fatty acid metabolism</keyword>
<evidence type="ECO:0000256" key="10">
    <source>
        <dbReference type="HAMAP-Rule" id="MF_00101"/>
    </source>
</evidence>
<evidence type="ECO:0000256" key="4">
    <source>
        <dbReference type="ARBA" id="ARBA00022832"/>
    </source>
</evidence>
<proteinExistence type="inferred from homology"/>
<reference evidence="12 13" key="1">
    <citation type="submission" date="2006-11" db="EMBL/GenBank/DDBJ databases">
        <authorList>
            <person name="Giovannoni S."/>
            <person name="Vergin K."/>
            <person name="Ferriera S."/>
            <person name="Johnson J."/>
            <person name="Kravitz S."/>
            <person name="Beeson K."/>
            <person name="Sutton G."/>
            <person name="Rogers Y.-H."/>
            <person name="Friedman R."/>
            <person name="Frazier M."/>
            <person name="Venter J.C."/>
        </authorList>
    </citation>
    <scope>NUCLEOTIDE SEQUENCE [LARGE SCALE GENOMIC DNA]</scope>
    <source>
        <strain evidence="12 13">HTCC2181</strain>
    </source>
</reference>
<evidence type="ECO:0000256" key="8">
    <source>
        <dbReference type="ARBA" id="ARBA00050875"/>
    </source>
</evidence>
<dbReference type="SUPFAM" id="SSF56214">
    <property type="entry name" value="4'-phosphopantetheinyl transferase"/>
    <property type="match status" value="1"/>
</dbReference>
<keyword evidence="3 10" id="KW-0479">Metal-binding</keyword>
<dbReference type="InterPro" id="IPR004568">
    <property type="entry name" value="Ppantetheine-prot_Trfase_dom"/>
</dbReference>
<dbReference type="GO" id="GO:0006633">
    <property type="term" value="P:fatty acid biosynthetic process"/>
    <property type="evidence" value="ECO:0007669"/>
    <property type="project" value="UniProtKB-UniRule"/>
</dbReference>
<dbReference type="NCBIfam" id="TIGR00516">
    <property type="entry name" value="acpS"/>
    <property type="match status" value="1"/>
</dbReference>
<dbReference type="GO" id="GO:0000287">
    <property type="term" value="F:magnesium ion binding"/>
    <property type="evidence" value="ECO:0007669"/>
    <property type="project" value="UniProtKB-UniRule"/>
</dbReference>
<dbReference type="OrthoDB" id="517356at2"/>
<evidence type="ECO:0000256" key="6">
    <source>
        <dbReference type="ARBA" id="ARBA00023098"/>
    </source>
</evidence>
<comment type="caution">
    <text evidence="12">The sequence shown here is derived from an EMBL/GenBank/DDBJ whole genome shotgun (WGS) entry which is preliminary data.</text>
</comment>
<dbReference type="EC" id="2.7.8.7" evidence="10"/>
<evidence type="ECO:0000256" key="7">
    <source>
        <dbReference type="ARBA" id="ARBA00023160"/>
    </source>
</evidence>
<evidence type="ECO:0000256" key="1">
    <source>
        <dbReference type="ARBA" id="ARBA00022516"/>
    </source>
</evidence>
<gene>
    <name evidence="10" type="primary">acpS</name>
    <name evidence="12" type="ORF">MB2181_03015</name>
</gene>
<dbReference type="HAMAP" id="MF_00101">
    <property type="entry name" value="AcpS"/>
    <property type="match status" value="1"/>
</dbReference>
<keyword evidence="6 10" id="KW-0443">Lipid metabolism</keyword>
<dbReference type="InterPro" id="IPR008278">
    <property type="entry name" value="4-PPantetheinyl_Trfase_dom"/>
</dbReference>
<dbReference type="GO" id="GO:0008897">
    <property type="term" value="F:holo-[acyl-carrier-protein] synthase activity"/>
    <property type="evidence" value="ECO:0007669"/>
    <property type="project" value="UniProtKB-UniRule"/>
</dbReference>
<evidence type="ECO:0000256" key="3">
    <source>
        <dbReference type="ARBA" id="ARBA00022723"/>
    </source>
</evidence>
<keyword evidence="1 10" id="KW-0444">Lipid biosynthesis</keyword>
<comment type="catalytic activity">
    <reaction evidence="8 10">
        <text>apo-[ACP] + CoA = holo-[ACP] + adenosine 3',5'-bisphosphate + H(+)</text>
        <dbReference type="Rhea" id="RHEA:12068"/>
        <dbReference type="Rhea" id="RHEA-COMP:9685"/>
        <dbReference type="Rhea" id="RHEA-COMP:9690"/>
        <dbReference type="ChEBI" id="CHEBI:15378"/>
        <dbReference type="ChEBI" id="CHEBI:29999"/>
        <dbReference type="ChEBI" id="CHEBI:57287"/>
        <dbReference type="ChEBI" id="CHEBI:58343"/>
        <dbReference type="ChEBI" id="CHEBI:64479"/>
        <dbReference type="EC" id="2.7.8.7"/>
    </reaction>
</comment>
<feature type="binding site" evidence="10">
    <location>
        <position position="8"/>
    </location>
    <ligand>
        <name>Mg(2+)</name>
        <dbReference type="ChEBI" id="CHEBI:18420"/>
    </ligand>
</feature>
<keyword evidence="2 10" id="KW-0808">Transferase</keyword>
<dbReference type="EMBL" id="AAUX01000001">
    <property type="protein sequence ID" value="EAV47010.1"/>
    <property type="molecule type" value="Genomic_DNA"/>
</dbReference>
<comment type="subcellular location">
    <subcellularLocation>
        <location evidence="10">Cytoplasm</location>
    </subcellularLocation>
</comment>
<feature type="domain" description="4'-phosphopantetheinyl transferase" evidence="11">
    <location>
        <begin position="4"/>
        <end position="103"/>
    </location>
</feature>
<dbReference type="NCBIfam" id="TIGR00556">
    <property type="entry name" value="pantethn_trn"/>
    <property type="match status" value="1"/>
</dbReference>
<evidence type="ECO:0000313" key="13">
    <source>
        <dbReference type="Proteomes" id="UP000054262"/>
    </source>
</evidence>
<evidence type="ECO:0000256" key="2">
    <source>
        <dbReference type="ARBA" id="ARBA00022679"/>
    </source>
</evidence>
<comment type="function">
    <text evidence="9">Transfers the 4'-phosphopantetheine moiety from coenzyme A to the 'Ser-36' of acyl-carrier-protein.</text>
</comment>
<keyword evidence="7 10" id="KW-0275">Fatty acid biosynthesis</keyword>
<evidence type="ECO:0000256" key="5">
    <source>
        <dbReference type="ARBA" id="ARBA00022842"/>
    </source>
</evidence>
<sequence>MIFGIGTDVVEVIRIKDSLDKYGDKLAHKILTQEEMASYQVSSRKENFLAKRFAAKEAFSKALGTGLRGDVNLHAITVAHDDMGKPCFQFNANVSLILSQHKINQQHLSISDEKNIAVAFVVLEKL</sequence>
<evidence type="ECO:0000259" key="11">
    <source>
        <dbReference type="Pfam" id="PF01648"/>
    </source>
</evidence>
<protein>
    <recommendedName>
        <fullName evidence="10">Holo-[acyl-carrier-protein] synthase</fullName>
        <shortName evidence="10">Holo-ACP synthase</shortName>
        <ecNumber evidence="10">2.7.8.7</ecNumber>
    </recommendedName>
    <alternativeName>
        <fullName evidence="10">4'-phosphopantetheinyl transferase AcpS</fullName>
    </alternativeName>
</protein>
<accession>A0P650</accession>
<keyword evidence="13" id="KW-1185">Reference proteome</keyword>
<dbReference type="AlphaFoldDB" id="A0P650"/>
<feature type="binding site" evidence="10">
    <location>
        <position position="57"/>
    </location>
    <ligand>
        <name>Mg(2+)</name>
        <dbReference type="ChEBI" id="CHEBI:18420"/>
    </ligand>
</feature>
<dbReference type="Proteomes" id="UP000054262">
    <property type="component" value="Unassembled WGS sequence"/>
</dbReference>
<keyword evidence="5 10" id="KW-0460">Magnesium</keyword>
<comment type="similarity">
    <text evidence="10">Belongs to the P-Pant transferase superfamily. AcpS family.</text>
</comment>
<comment type="cofactor">
    <cofactor evidence="10">
        <name>Mg(2+)</name>
        <dbReference type="ChEBI" id="CHEBI:18420"/>
    </cofactor>
</comment>
<evidence type="ECO:0000256" key="9">
    <source>
        <dbReference type="ARBA" id="ARBA00054726"/>
    </source>
</evidence>
<dbReference type="FunFam" id="3.90.470.20:FF:000001">
    <property type="entry name" value="Holo-[acyl-carrier-protein] synthase"/>
    <property type="match status" value="1"/>
</dbReference>
<comment type="function">
    <text evidence="10">Transfers the 4'-phosphopantetheine moiety from coenzyme A to a Ser of acyl-carrier-protein.</text>
</comment>
<organism evidence="12 13">
    <name type="scientific">Methylophilales bacterium HTCC2181</name>
    <dbReference type="NCBI Taxonomy" id="383631"/>
    <lineage>
        <taxon>Bacteria</taxon>
        <taxon>Pseudomonadati</taxon>
        <taxon>Pseudomonadota</taxon>
        <taxon>Betaproteobacteria</taxon>
        <taxon>Nitrosomonadales</taxon>
        <taxon>OM43 clade</taxon>
    </lineage>
</organism>
<dbReference type="InterPro" id="IPR037143">
    <property type="entry name" value="4-PPantetheinyl_Trfase_dom_sf"/>
</dbReference>
<dbReference type="Pfam" id="PF01648">
    <property type="entry name" value="ACPS"/>
    <property type="match status" value="1"/>
</dbReference>